<evidence type="ECO:0000313" key="3">
    <source>
        <dbReference type="Proteomes" id="UP000807306"/>
    </source>
</evidence>
<dbReference type="EMBL" id="MU157825">
    <property type="protein sequence ID" value="KAF9535050.1"/>
    <property type="molecule type" value="Genomic_DNA"/>
</dbReference>
<evidence type="ECO:0008006" key="4">
    <source>
        <dbReference type="Google" id="ProtNLM"/>
    </source>
</evidence>
<keyword evidence="1" id="KW-0175">Coiled coil</keyword>
<evidence type="ECO:0000256" key="1">
    <source>
        <dbReference type="SAM" id="Coils"/>
    </source>
</evidence>
<feature type="coiled-coil region" evidence="1">
    <location>
        <begin position="80"/>
        <end position="114"/>
    </location>
</feature>
<gene>
    <name evidence="2" type="ORF">CPB83DRAFT_843390</name>
</gene>
<protein>
    <recommendedName>
        <fullName evidence="4">F-box domain-containing protein</fullName>
    </recommendedName>
</protein>
<organism evidence="2 3">
    <name type="scientific">Crepidotus variabilis</name>
    <dbReference type="NCBI Taxonomy" id="179855"/>
    <lineage>
        <taxon>Eukaryota</taxon>
        <taxon>Fungi</taxon>
        <taxon>Dikarya</taxon>
        <taxon>Basidiomycota</taxon>
        <taxon>Agaricomycotina</taxon>
        <taxon>Agaricomycetes</taxon>
        <taxon>Agaricomycetidae</taxon>
        <taxon>Agaricales</taxon>
        <taxon>Agaricineae</taxon>
        <taxon>Crepidotaceae</taxon>
        <taxon>Crepidotus</taxon>
    </lineage>
</organism>
<name>A0A9P6ETE6_9AGAR</name>
<dbReference type="OrthoDB" id="2925107at2759"/>
<dbReference type="AlphaFoldDB" id="A0A9P6ETE6"/>
<dbReference type="InterPro" id="IPR032675">
    <property type="entry name" value="LRR_dom_sf"/>
</dbReference>
<reference evidence="2" key="1">
    <citation type="submission" date="2020-11" db="EMBL/GenBank/DDBJ databases">
        <authorList>
            <consortium name="DOE Joint Genome Institute"/>
            <person name="Ahrendt S."/>
            <person name="Riley R."/>
            <person name="Andreopoulos W."/>
            <person name="Labutti K."/>
            <person name="Pangilinan J."/>
            <person name="Ruiz-Duenas F.J."/>
            <person name="Barrasa J.M."/>
            <person name="Sanchez-Garcia M."/>
            <person name="Camarero S."/>
            <person name="Miyauchi S."/>
            <person name="Serrano A."/>
            <person name="Linde D."/>
            <person name="Babiker R."/>
            <person name="Drula E."/>
            <person name="Ayuso-Fernandez I."/>
            <person name="Pacheco R."/>
            <person name="Padilla G."/>
            <person name="Ferreira P."/>
            <person name="Barriuso J."/>
            <person name="Kellner H."/>
            <person name="Castanera R."/>
            <person name="Alfaro M."/>
            <person name="Ramirez L."/>
            <person name="Pisabarro A.G."/>
            <person name="Kuo A."/>
            <person name="Tritt A."/>
            <person name="Lipzen A."/>
            <person name="He G."/>
            <person name="Yan M."/>
            <person name="Ng V."/>
            <person name="Cullen D."/>
            <person name="Martin F."/>
            <person name="Rosso M.-N."/>
            <person name="Henrissat B."/>
            <person name="Hibbett D."/>
            <person name="Martinez A.T."/>
            <person name="Grigoriev I.V."/>
        </authorList>
    </citation>
    <scope>NUCLEOTIDE SEQUENCE</scope>
    <source>
        <strain evidence="2">CBS 506.95</strain>
    </source>
</reference>
<proteinExistence type="predicted"/>
<keyword evidence="3" id="KW-1185">Reference proteome</keyword>
<accession>A0A9P6ETE6</accession>
<comment type="caution">
    <text evidence="2">The sequence shown here is derived from an EMBL/GenBank/DDBJ whole genome shotgun (WGS) entry which is preliminary data.</text>
</comment>
<sequence length="618" mass="69997">MNEEDQLSSASEYEDDNLKALRIQRHARREAITKSWGYNLYKEIVEFPSDVLSFLRSNILPPYSVIKSAQAFREEPASQVQRIDARLLAIEQEIEALKKENDALREGSKAYRTKLRGYDAVLAPFRRLPFDIICEIARHTLPPHPSPCINQSPLNISQTSSVWRAAAQFLPQLWSTVYIMIHMENSWRKARRQVSEFSINAKKQPLSLFLFFDGARNEPLSSMAKKMLGRFLQSIGPSMPQVERLGIGAYNLADIWNNLDLASSSWNLESLKYLHTLSQDIFTASEGDTLLPAAAFRNTPALTRMSAFGPFFTCAALGSQLLDSSSLRELNLREDLSAGGWADLLDLCPRLEIGQFHIQTCDDSQPRPFAQTHEAIRDLSLYILYETASITTILSQFRMPALKILRISTEDDDDPIPSATSTFHSYANVRHLSIAVIYEQRFADIHHILNETVNLEERVLTSCPLTFGTIFDAMVFEFATLNSTGPTTARRNMLPRLSTIRVEAESRLWTRDKLKVMNETILYVDALARMLNSRRPSQIPSGCQAMRKAIIQLYHTDGSSSGTSVAEELLNKTSHCQTEGLVLRCLNSRSDDVLDWEHDPPSHPFDEWLAPDAHETRT</sequence>
<evidence type="ECO:0000313" key="2">
    <source>
        <dbReference type="EMBL" id="KAF9535050.1"/>
    </source>
</evidence>
<dbReference type="Gene3D" id="3.80.10.10">
    <property type="entry name" value="Ribonuclease Inhibitor"/>
    <property type="match status" value="1"/>
</dbReference>
<dbReference type="Proteomes" id="UP000807306">
    <property type="component" value="Unassembled WGS sequence"/>
</dbReference>